<sequence>MPAKKPTKAGWGEQLPGDILRITALADPNKSVQYLNAETLQQWSHRSAYFNGGRLLIEVLADPAIPTKPDETISIVIDSVSVNNQVGRATTIYLPPPNSLCTPKDERKPSRDARQGRLYPASCTAFTVNDGKNGCQVTAGHCFADGTDPTEQVLQADVPLSTTLLYGDRLFAIHRHPPADKQWAIDPSSVQFGYVTPSDEEYEKGDLSKGEDWAVLGTFRNPNHGQTFREFNKGQQYSLAQLDKNGRLDAKVLKKSTKIALTGYGTSPLAGEDKVIKSMDLTQQTVVATLFDSPDANHLRHRADSHGGQSGSPIILVGTDTVIGIHTNGGCDPSNAQSSNWGSTVAMAGLRKALSIPLGVCAAA</sequence>
<dbReference type="Proteomes" id="UP000193411">
    <property type="component" value="Unassembled WGS sequence"/>
</dbReference>
<dbReference type="InterPro" id="IPR009003">
    <property type="entry name" value="Peptidase_S1_PA"/>
</dbReference>
<dbReference type="Gene3D" id="2.40.10.10">
    <property type="entry name" value="Trypsin-like serine proteases"/>
    <property type="match status" value="1"/>
</dbReference>
<evidence type="ECO:0000313" key="2">
    <source>
        <dbReference type="Proteomes" id="UP000193411"/>
    </source>
</evidence>
<accession>A0A1Y2HGB7</accession>
<reference evidence="1 2" key="1">
    <citation type="submission" date="2016-07" db="EMBL/GenBank/DDBJ databases">
        <title>Pervasive Adenine N6-methylation of Active Genes in Fungi.</title>
        <authorList>
            <consortium name="DOE Joint Genome Institute"/>
            <person name="Mondo S.J."/>
            <person name="Dannebaum R.O."/>
            <person name="Kuo R.C."/>
            <person name="Labutti K."/>
            <person name="Haridas S."/>
            <person name="Kuo A."/>
            <person name="Salamov A."/>
            <person name="Ahrendt S.R."/>
            <person name="Lipzen A."/>
            <person name="Sullivan W."/>
            <person name="Andreopoulos W.B."/>
            <person name="Clum A."/>
            <person name="Lindquist E."/>
            <person name="Daum C."/>
            <person name="Ramamoorthy G.K."/>
            <person name="Gryganskyi A."/>
            <person name="Culley D."/>
            <person name="Magnuson J.K."/>
            <person name="James T.Y."/>
            <person name="O'Malley M.A."/>
            <person name="Stajich J.E."/>
            <person name="Spatafora J.W."/>
            <person name="Visel A."/>
            <person name="Grigoriev I.V."/>
        </authorList>
    </citation>
    <scope>NUCLEOTIDE SEQUENCE [LARGE SCALE GENOMIC DNA]</scope>
    <source>
        <strain evidence="1 2">PL171</strain>
    </source>
</reference>
<evidence type="ECO:0000313" key="1">
    <source>
        <dbReference type="EMBL" id="ORZ33585.1"/>
    </source>
</evidence>
<gene>
    <name evidence="1" type="ORF">BCR44DRAFT_141509</name>
</gene>
<dbReference type="AlphaFoldDB" id="A0A1Y2HGB7"/>
<keyword evidence="2" id="KW-1185">Reference proteome</keyword>
<organism evidence="1 2">
    <name type="scientific">Catenaria anguillulae PL171</name>
    <dbReference type="NCBI Taxonomy" id="765915"/>
    <lineage>
        <taxon>Eukaryota</taxon>
        <taxon>Fungi</taxon>
        <taxon>Fungi incertae sedis</taxon>
        <taxon>Blastocladiomycota</taxon>
        <taxon>Blastocladiomycetes</taxon>
        <taxon>Blastocladiales</taxon>
        <taxon>Catenariaceae</taxon>
        <taxon>Catenaria</taxon>
    </lineage>
</organism>
<protein>
    <recommendedName>
        <fullName evidence="3">Serine protease</fullName>
    </recommendedName>
</protein>
<evidence type="ECO:0008006" key="3">
    <source>
        <dbReference type="Google" id="ProtNLM"/>
    </source>
</evidence>
<dbReference type="OrthoDB" id="77539at2759"/>
<dbReference type="EMBL" id="MCFL01000034">
    <property type="protein sequence ID" value="ORZ33585.1"/>
    <property type="molecule type" value="Genomic_DNA"/>
</dbReference>
<proteinExistence type="predicted"/>
<dbReference type="SUPFAM" id="SSF50494">
    <property type="entry name" value="Trypsin-like serine proteases"/>
    <property type="match status" value="1"/>
</dbReference>
<dbReference type="InterPro" id="IPR043504">
    <property type="entry name" value="Peptidase_S1_PA_chymotrypsin"/>
</dbReference>
<comment type="caution">
    <text evidence="1">The sequence shown here is derived from an EMBL/GenBank/DDBJ whole genome shotgun (WGS) entry which is preliminary data.</text>
</comment>
<name>A0A1Y2HGB7_9FUNG</name>